<evidence type="ECO:0000313" key="1">
    <source>
        <dbReference type="EMBL" id="KAI5658022.1"/>
    </source>
</evidence>
<comment type="caution">
    <text evidence="1">The sequence shown here is derived from an EMBL/GenBank/DDBJ whole genome shotgun (WGS) entry which is preliminary data.</text>
</comment>
<evidence type="ECO:0000313" key="2">
    <source>
        <dbReference type="Proteomes" id="UP001060085"/>
    </source>
</evidence>
<proteinExistence type="predicted"/>
<gene>
    <name evidence="1" type="ORF">M9H77_26815</name>
</gene>
<dbReference type="Proteomes" id="UP001060085">
    <property type="component" value="Linkage Group LG06"/>
</dbReference>
<reference evidence="2" key="1">
    <citation type="journal article" date="2023" name="Nat. Plants">
        <title>Single-cell RNA sequencing provides a high-resolution roadmap for understanding the multicellular compartmentation of specialized metabolism.</title>
        <authorList>
            <person name="Sun S."/>
            <person name="Shen X."/>
            <person name="Li Y."/>
            <person name="Li Y."/>
            <person name="Wang S."/>
            <person name="Li R."/>
            <person name="Zhang H."/>
            <person name="Shen G."/>
            <person name="Guo B."/>
            <person name="Wei J."/>
            <person name="Xu J."/>
            <person name="St-Pierre B."/>
            <person name="Chen S."/>
            <person name="Sun C."/>
        </authorList>
    </citation>
    <scope>NUCLEOTIDE SEQUENCE [LARGE SCALE GENOMIC DNA]</scope>
</reference>
<sequence>MNKEKESLFGEHERIKEENVSEIAKEGHYKSSYFLELPLDSHLSEEICLLPNQINPFLAFISSCVHILQDKRKRIGGKLHHNHKRISITVSSNSLPLSIEFYFKELKVDDYYSDLANVDYFVLGVQNKEERILGSKGRIFLKSLVKSGNAKRISWFTCSLHDDLHDKYVEKFVEDCSDMSSFLDIFVKHHEAFTLLNQLLLYFKTRVLFGKALSNHFPYKKLISPNDLIQNDPKRYENVLQLLCRIQDPILKFSASNVTVIQSCIHKELDQEGLEASIEGFGAYLQVYQRGFLSYPKVKREDH</sequence>
<protein>
    <submittedName>
        <fullName evidence="1">Uncharacterized protein</fullName>
    </submittedName>
</protein>
<dbReference type="EMBL" id="CM044706">
    <property type="protein sequence ID" value="KAI5658022.1"/>
    <property type="molecule type" value="Genomic_DNA"/>
</dbReference>
<organism evidence="1 2">
    <name type="scientific">Catharanthus roseus</name>
    <name type="common">Madagascar periwinkle</name>
    <name type="synonym">Vinca rosea</name>
    <dbReference type="NCBI Taxonomy" id="4058"/>
    <lineage>
        <taxon>Eukaryota</taxon>
        <taxon>Viridiplantae</taxon>
        <taxon>Streptophyta</taxon>
        <taxon>Embryophyta</taxon>
        <taxon>Tracheophyta</taxon>
        <taxon>Spermatophyta</taxon>
        <taxon>Magnoliopsida</taxon>
        <taxon>eudicotyledons</taxon>
        <taxon>Gunneridae</taxon>
        <taxon>Pentapetalae</taxon>
        <taxon>asterids</taxon>
        <taxon>lamiids</taxon>
        <taxon>Gentianales</taxon>
        <taxon>Apocynaceae</taxon>
        <taxon>Rauvolfioideae</taxon>
        <taxon>Vinceae</taxon>
        <taxon>Catharanthinae</taxon>
        <taxon>Catharanthus</taxon>
    </lineage>
</organism>
<name>A0ACC0ADG1_CATRO</name>
<keyword evidence="2" id="KW-1185">Reference proteome</keyword>
<accession>A0ACC0ADG1</accession>